<protein>
    <submittedName>
        <fullName evidence="8">ABC transporter permease</fullName>
    </submittedName>
</protein>
<evidence type="ECO:0000256" key="3">
    <source>
        <dbReference type="ARBA" id="ARBA00022989"/>
    </source>
</evidence>
<proteinExistence type="predicted"/>
<feature type="transmembrane region" description="Helical" evidence="6">
    <location>
        <begin position="243"/>
        <end position="261"/>
    </location>
</feature>
<name>A0ABU2RYE7_9ACTN</name>
<dbReference type="Proteomes" id="UP001183615">
    <property type="component" value="Unassembled WGS sequence"/>
</dbReference>
<evidence type="ECO:0000256" key="5">
    <source>
        <dbReference type="SAM" id="MobiDB-lite"/>
    </source>
</evidence>
<evidence type="ECO:0000259" key="7">
    <source>
        <dbReference type="Pfam" id="PF12698"/>
    </source>
</evidence>
<feature type="region of interest" description="Disordered" evidence="5">
    <location>
        <begin position="325"/>
        <end position="347"/>
    </location>
</feature>
<feature type="transmembrane region" description="Helical" evidence="6">
    <location>
        <begin position="160"/>
        <end position="179"/>
    </location>
</feature>
<keyword evidence="2 6" id="KW-0812">Transmembrane</keyword>
<dbReference type="InterPro" id="IPR013525">
    <property type="entry name" value="ABC2_TM"/>
</dbReference>
<accession>A0ABU2RYE7</accession>
<evidence type="ECO:0000313" key="8">
    <source>
        <dbReference type="EMBL" id="MDT0441763.1"/>
    </source>
</evidence>
<feature type="transmembrane region" description="Helical" evidence="6">
    <location>
        <begin position="297"/>
        <end position="319"/>
    </location>
</feature>
<feature type="transmembrane region" description="Helical" evidence="6">
    <location>
        <begin position="186"/>
        <end position="207"/>
    </location>
</feature>
<evidence type="ECO:0000313" key="9">
    <source>
        <dbReference type="Proteomes" id="UP001183615"/>
    </source>
</evidence>
<sequence length="347" mass="34587">MSAPPTDPKSPPASARSARVVLIIVLAIPVFVAFALWAFSWPVARMAPNELPVGVAGPEAAAGPVAEQLRAQDGSFDVHVYEDEAQARAAIEDREVYGAFVLSPEAPPQMLTATAGSPAVAQLLSQLAAQQAPEGTEVAVVDVVPGPPGDPRGAAFNTSVMPLGLAGMATGAAVGFAGLRRGHALVALVGAAALVGAVGALIGHSWLEALDGSWLAVASVLGLMVLTGASLVAGCVSLLGPPGVGVGALFLVLLGTPWSGAASAPEMLPDPIGVIGQLLPTGSGVTMLRSVSGFDGAAIGFPLTVLLVWIALGLTGVLLGRRPGPGARPAPVPVPDDDQQVPAAARS</sequence>
<evidence type="ECO:0000256" key="6">
    <source>
        <dbReference type="SAM" id="Phobius"/>
    </source>
</evidence>
<feature type="transmembrane region" description="Helical" evidence="6">
    <location>
        <begin position="20"/>
        <end position="39"/>
    </location>
</feature>
<evidence type="ECO:0000256" key="4">
    <source>
        <dbReference type="ARBA" id="ARBA00023136"/>
    </source>
</evidence>
<comment type="subcellular location">
    <subcellularLocation>
        <location evidence="1">Membrane</location>
        <topology evidence="1">Multi-pass membrane protein</topology>
    </subcellularLocation>
</comment>
<keyword evidence="4 6" id="KW-0472">Membrane</keyword>
<dbReference type="EMBL" id="JAVREV010000002">
    <property type="protein sequence ID" value="MDT0441763.1"/>
    <property type="molecule type" value="Genomic_DNA"/>
</dbReference>
<gene>
    <name evidence="8" type="ORF">RM779_03995</name>
</gene>
<comment type="caution">
    <text evidence="8">The sequence shown here is derived from an EMBL/GenBank/DDBJ whole genome shotgun (WGS) entry which is preliminary data.</text>
</comment>
<feature type="transmembrane region" description="Helical" evidence="6">
    <location>
        <begin position="213"/>
        <end position="236"/>
    </location>
</feature>
<evidence type="ECO:0000256" key="1">
    <source>
        <dbReference type="ARBA" id="ARBA00004141"/>
    </source>
</evidence>
<dbReference type="Pfam" id="PF12698">
    <property type="entry name" value="ABC2_membrane_3"/>
    <property type="match status" value="1"/>
</dbReference>
<dbReference type="RefSeq" id="WP_311615838.1">
    <property type="nucleotide sequence ID" value="NZ_JAVREV010000002.1"/>
</dbReference>
<reference evidence="9" key="1">
    <citation type="submission" date="2023-07" db="EMBL/GenBank/DDBJ databases">
        <title>30 novel species of actinomycetes from the DSMZ collection.</title>
        <authorList>
            <person name="Nouioui I."/>
        </authorList>
    </citation>
    <scope>NUCLEOTIDE SEQUENCE [LARGE SCALE GENOMIC DNA]</scope>
    <source>
        <strain evidence="9">DSM 41886</strain>
    </source>
</reference>
<keyword evidence="9" id="KW-1185">Reference proteome</keyword>
<keyword evidence="3 6" id="KW-1133">Transmembrane helix</keyword>
<evidence type="ECO:0000256" key="2">
    <source>
        <dbReference type="ARBA" id="ARBA00022692"/>
    </source>
</evidence>
<organism evidence="8 9">
    <name type="scientific">Streptomyces johnsoniae</name>
    <dbReference type="NCBI Taxonomy" id="3075532"/>
    <lineage>
        <taxon>Bacteria</taxon>
        <taxon>Bacillati</taxon>
        <taxon>Actinomycetota</taxon>
        <taxon>Actinomycetes</taxon>
        <taxon>Kitasatosporales</taxon>
        <taxon>Streptomycetaceae</taxon>
        <taxon>Streptomyces</taxon>
    </lineage>
</organism>
<feature type="domain" description="ABC-2 type transporter transmembrane" evidence="7">
    <location>
        <begin position="20"/>
        <end position="106"/>
    </location>
</feature>